<protein>
    <recommendedName>
        <fullName evidence="4">Xanthine dehydrogenase</fullName>
    </recommendedName>
</protein>
<feature type="domain" description="XdhC Rossmann" evidence="2">
    <location>
        <begin position="86"/>
        <end position="228"/>
    </location>
</feature>
<accession>A0A644YU00</accession>
<dbReference type="InterPro" id="IPR052698">
    <property type="entry name" value="MoCofactor_Util/Proc"/>
</dbReference>
<dbReference type="Pfam" id="PF02625">
    <property type="entry name" value="XdhC_CoxI"/>
    <property type="match status" value="1"/>
</dbReference>
<dbReference type="EMBL" id="VSSQ01006234">
    <property type="protein sequence ID" value="MPM31996.1"/>
    <property type="molecule type" value="Genomic_DNA"/>
</dbReference>
<dbReference type="InterPro" id="IPR027051">
    <property type="entry name" value="XdhC_Rossmann_dom"/>
</dbReference>
<feature type="domain" description="XdhC- CoxI" evidence="1">
    <location>
        <begin position="265"/>
        <end position="325"/>
    </location>
</feature>
<evidence type="ECO:0000259" key="2">
    <source>
        <dbReference type="Pfam" id="PF13478"/>
    </source>
</evidence>
<proteinExistence type="predicted"/>
<gene>
    <name evidence="3" type="ORF">SDC9_78553</name>
</gene>
<sequence length="357" mass="39822">MVNNYKQLINKLEENHSMVMITRHSSKSRTKIEKVLIDLNKEDLLHIDEEMKNAINKSIDRKLPELIKDNEGKEILIESFFPEARLIVFGGGNISEHLVDLGAKIGFKVTVIDDRLSYANKERFPLATEVICESFENVFEQIKVNKNDYVVIVTRGHKYDKECLRAVLNIKPEYLGMIGSTRRVRGIKEQFIEEGYSAELLDKICSPIGFRIGGITPLEIAISIISQIIAQKRLGTPDMIACANAKKRKNYSDIDIKVLENLAKEDEEKKAIVTVTSTKGSTPRGAGAKMIIWPDGRILGSIGGGCSEGEVILTARDLMEDGEEESFMTLQVDMTGDVAEDEGMVCGGVMNVLIELI</sequence>
<evidence type="ECO:0000313" key="3">
    <source>
        <dbReference type="EMBL" id="MPM31996.1"/>
    </source>
</evidence>
<name>A0A644YU00_9ZZZZ</name>
<organism evidence="3">
    <name type="scientific">bioreactor metagenome</name>
    <dbReference type="NCBI Taxonomy" id="1076179"/>
    <lineage>
        <taxon>unclassified sequences</taxon>
        <taxon>metagenomes</taxon>
        <taxon>ecological metagenomes</taxon>
    </lineage>
</organism>
<dbReference type="PANTHER" id="PTHR30388:SF6">
    <property type="entry name" value="XANTHINE DEHYDROGENASE SUBUNIT A-RELATED"/>
    <property type="match status" value="1"/>
</dbReference>
<dbReference type="AlphaFoldDB" id="A0A644YU00"/>
<dbReference type="PANTHER" id="PTHR30388">
    <property type="entry name" value="ALDEHYDE OXIDOREDUCTASE MOLYBDENUM COFACTOR ASSEMBLY PROTEIN"/>
    <property type="match status" value="1"/>
</dbReference>
<comment type="caution">
    <text evidence="3">The sequence shown here is derived from an EMBL/GenBank/DDBJ whole genome shotgun (WGS) entry which is preliminary data.</text>
</comment>
<dbReference type="Gene3D" id="3.40.50.720">
    <property type="entry name" value="NAD(P)-binding Rossmann-like Domain"/>
    <property type="match status" value="1"/>
</dbReference>
<dbReference type="Pfam" id="PF13478">
    <property type="entry name" value="XdhC_C"/>
    <property type="match status" value="1"/>
</dbReference>
<evidence type="ECO:0008006" key="4">
    <source>
        <dbReference type="Google" id="ProtNLM"/>
    </source>
</evidence>
<dbReference type="InterPro" id="IPR003777">
    <property type="entry name" value="XdhC_CoxI"/>
</dbReference>
<evidence type="ECO:0000259" key="1">
    <source>
        <dbReference type="Pfam" id="PF02625"/>
    </source>
</evidence>
<reference evidence="3" key="1">
    <citation type="submission" date="2019-08" db="EMBL/GenBank/DDBJ databases">
        <authorList>
            <person name="Kucharzyk K."/>
            <person name="Murdoch R.W."/>
            <person name="Higgins S."/>
            <person name="Loffler F."/>
        </authorList>
    </citation>
    <scope>NUCLEOTIDE SEQUENCE</scope>
</reference>